<evidence type="ECO:0000313" key="2">
    <source>
        <dbReference type="Proteomes" id="UP000583929"/>
    </source>
</evidence>
<evidence type="ECO:0000313" key="1">
    <source>
        <dbReference type="EMBL" id="KAF4364025.1"/>
    </source>
</evidence>
<accession>A0A7J6F0B6</accession>
<dbReference type="Proteomes" id="UP000583929">
    <property type="component" value="Unassembled WGS sequence"/>
</dbReference>
<keyword evidence="2" id="KW-1185">Reference proteome</keyword>
<sequence length="95" mass="11083">MEISNVTKNKKREEELMEGEETIHEILAKLEKAEDPISDQNPYYCYQGFWVHKFVLKDFSGFPFSVEEENQGVPKKIEQLCSLENMKNLEVPTAN</sequence>
<comment type="caution">
    <text evidence="1">The sequence shown here is derived from an EMBL/GenBank/DDBJ whole genome shotgun (WGS) entry which is preliminary data.</text>
</comment>
<dbReference type="EMBL" id="JAATIQ010000289">
    <property type="protein sequence ID" value="KAF4364025.1"/>
    <property type="molecule type" value="Genomic_DNA"/>
</dbReference>
<gene>
    <name evidence="1" type="ORF">G4B88_014982</name>
</gene>
<protein>
    <submittedName>
        <fullName evidence="1">Uncharacterized protein</fullName>
    </submittedName>
</protein>
<dbReference type="AlphaFoldDB" id="A0A7J6F0B6"/>
<organism evidence="1 2">
    <name type="scientific">Cannabis sativa</name>
    <name type="common">Hemp</name>
    <name type="synonym">Marijuana</name>
    <dbReference type="NCBI Taxonomy" id="3483"/>
    <lineage>
        <taxon>Eukaryota</taxon>
        <taxon>Viridiplantae</taxon>
        <taxon>Streptophyta</taxon>
        <taxon>Embryophyta</taxon>
        <taxon>Tracheophyta</taxon>
        <taxon>Spermatophyta</taxon>
        <taxon>Magnoliopsida</taxon>
        <taxon>eudicotyledons</taxon>
        <taxon>Gunneridae</taxon>
        <taxon>Pentapetalae</taxon>
        <taxon>rosids</taxon>
        <taxon>fabids</taxon>
        <taxon>Rosales</taxon>
        <taxon>Cannabaceae</taxon>
        <taxon>Cannabis</taxon>
    </lineage>
</organism>
<name>A0A7J6F0B6_CANSA</name>
<reference evidence="1 2" key="1">
    <citation type="journal article" date="2020" name="bioRxiv">
        <title>Sequence and annotation of 42 cannabis genomes reveals extensive copy number variation in cannabinoid synthesis and pathogen resistance genes.</title>
        <authorList>
            <person name="Mckernan K.J."/>
            <person name="Helbert Y."/>
            <person name="Kane L.T."/>
            <person name="Ebling H."/>
            <person name="Zhang L."/>
            <person name="Liu B."/>
            <person name="Eaton Z."/>
            <person name="Mclaughlin S."/>
            <person name="Kingan S."/>
            <person name="Baybayan P."/>
            <person name="Concepcion G."/>
            <person name="Jordan M."/>
            <person name="Riva A."/>
            <person name="Barbazuk W."/>
            <person name="Harkins T."/>
        </authorList>
    </citation>
    <scope>NUCLEOTIDE SEQUENCE [LARGE SCALE GENOMIC DNA]</scope>
    <source>
        <strain evidence="2">cv. Jamaican Lion 4</strain>
        <tissue evidence="1">Leaf</tissue>
    </source>
</reference>
<proteinExistence type="predicted"/>